<organism evidence="1 2">
    <name type="scientific">Pyrenophora tritici-repentis (strain Pt-1C-BFP)</name>
    <name type="common">Wheat tan spot fungus</name>
    <name type="synonym">Drechslera tritici-repentis</name>
    <dbReference type="NCBI Taxonomy" id="426418"/>
    <lineage>
        <taxon>Eukaryota</taxon>
        <taxon>Fungi</taxon>
        <taxon>Dikarya</taxon>
        <taxon>Ascomycota</taxon>
        <taxon>Pezizomycotina</taxon>
        <taxon>Dothideomycetes</taxon>
        <taxon>Pleosporomycetidae</taxon>
        <taxon>Pleosporales</taxon>
        <taxon>Pleosporineae</taxon>
        <taxon>Pleosporaceae</taxon>
        <taxon>Pyrenophora</taxon>
    </lineage>
</organism>
<gene>
    <name evidence="1" type="ORF">PTRG_07052</name>
</gene>
<evidence type="ECO:0000313" key="2">
    <source>
        <dbReference type="Proteomes" id="UP000001471"/>
    </source>
</evidence>
<reference evidence="2" key="1">
    <citation type="journal article" date="2013" name="G3 (Bethesda)">
        <title>Comparative genomics of a plant-pathogenic fungus, Pyrenophora tritici-repentis, reveals transduplication and the impact of repeat elements on pathogenicity and population divergence.</title>
        <authorList>
            <person name="Manning V.A."/>
            <person name="Pandelova I."/>
            <person name="Dhillon B."/>
            <person name="Wilhelm L.J."/>
            <person name="Goodwin S.B."/>
            <person name="Berlin A.M."/>
            <person name="Figueroa M."/>
            <person name="Freitag M."/>
            <person name="Hane J.K."/>
            <person name="Henrissat B."/>
            <person name="Holman W.H."/>
            <person name="Kodira C.D."/>
            <person name="Martin J."/>
            <person name="Oliver R.P."/>
            <person name="Robbertse B."/>
            <person name="Schackwitz W."/>
            <person name="Schwartz D.C."/>
            <person name="Spatafora J.W."/>
            <person name="Turgeon B.G."/>
            <person name="Yandava C."/>
            <person name="Young S."/>
            <person name="Zhou S."/>
            <person name="Zeng Q."/>
            <person name="Grigoriev I.V."/>
            <person name="Ma L.-J."/>
            <person name="Ciuffetti L.M."/>
        </authorList>
    </citation>
    <scope>NUCLEOTIDE SEQUENCE [LARGE SCALE GENOMIC DNA]</scope>
    <source>
        <strain evidence="2">Pt-1C-BFP</strain>
    </source>
</reference>
<dbReference type="HOGENOM" id="CLU_2623195_0_0_1"/>
<dbReference type="InParanoid" id="B2WBN9"/>
<protein>
    <submittedName>
        <fullName evidence="1">Uncharacterized protein</fullName>
    </submittedName>
</protein>
<sequence length="78" mass="8483">MSMTVPRISWGCRYAEHLSMQHDGLCQCQERLASACYGLFATLSGDNAPFAFLLSRLGLNPEPLAPGYAPSHVRLVSA</sequence>
<dbReference type="EMBL" id="DS231621">
    <property type="protein sequence ID" value="EDU49971.1"/>
    <property type="molecule type" value="Genomic_DNA"/>
</dbReference>
<proteinExistence type="predicted"/>
<name>B2WBN9_PYRTR</name>
<accession>B2WBN9</accession>
<evidence type="ECO:0000313" key="1">
    <source>
        <dbReference type="EMBL" id="EDU49971.1"/>
    </source>
</evidence>
<dbReference type="Proteomes" id="UP000001471">
    <property type="component" value="Unassembled WGS sequence"/>
</dbReference>
<dbReference type="AlphaFoldDB" id="B2WBN9"/>